<name>A0A1I3E3E7_9SPHI</name>
<dbReference type="STRING" id="1477437.SAMN05444682_101748"/>
<protein>
    <submittedName>
        <fullName evidence="1">Uncharacterized protein</fullName>
    </submittedName>
</protein>
<gene>
    <name evidence="1" type="ORF">SAMN05444682_101748</name>
</gene>
<dbReference type="RefSeq" id="WP_143072838.1">
    <property type="nucleotide sequence ID" value="NZ_FOQO01000001.1"/>
</dbReference>
<accession>A0A1I3E3E7</accession>
<dbReference type="Proteomes" id="UP000198670">
    <property type="component" value="Unassembled WGS sequence"/>
</dbReference>
<dbReference type="EMBL" id="FOQO01000001">
    <property type="protein sequence ID" value="SFH93485.1"/>
    <property type="molecule type" value="Genomic_DNA"/>
</dbReference>
<evidence type="ECO:0000313" key="1">
    <source>
        <dbReference type="EMBL" id="SFH93485.1"/>
    </source>
</evidence>
<proteinExistence type="predicted"/>
<organism evidence="1 2">
    <name type="scientific">Parapedobacter indicus</name>
    <dbReference type="NCBI Taxonomy" id="1477437"/>
    <lineage>
        <taxon>Bacteria</taxon>
        <taxon>Pseudomonadati</taxon>
        <taxon>Bacteroidota</taxon>
        <taxon>Sphingobacteriia</taxon>
        <taxon>Sphingobacteriales</taxon>
        <taxon>Sphingobacteriaceae</taxon>
        <taxon>Parapedobacter</taxon>
    </lineage>
</organism>
<keyword evidence="2" id="KW-1185">Reference proteome</keyword>
<reference evidence="1 2" key="1">
    <citation type="submission" date="2016-10" db="EMBL/GenBank/DDBJ databases">
        <authorList>
            <person name="de Groot N.N."/>
        </authorList>
    </citation>
    <scope>NUCLEOTIDE SEQUENCE [LARGE SCALE GENOMIC DNA]</scope>
    <source>
        <strain evidence="1 2">RK1</strain>
    </source>
</reference>
<dbReference type="AlphaFoldDB" id="A0A1I3E3E7"/>
<evidence type="ECO:0000313" key="2">
    <source>
        <dbReference type="Proteomes" id="UP000198670"/>
    </source>
</evidence>
<sequence length="71" mass="8156">MRTFKRNPFAIWMLLSAIGVALSTYSVISKRKPGKPREKLSSFAHFDEAWVVDDTVFLINGVDTIKRTIKR</sequence>